<evidence type="ECO:0000256" key="9">
    <source>
        <dbReference type="SAM" id="MobiDB-lite"/>
    </source>
</evidence>
<evidence type="ECO:0000256" key="3">
    <source>
        <dbReference type="ARBA" id="ARBA00022679"/>
    </source>
</evidence>
<reference evidence="12" key="1">
    <citation type="submission" date="2015-09" db="EMBL/GenBank/DDBJ databases">
        <authorList>
            <person name="Fill T.P."/>
            <person name="Baretta J.F."/>
            <person name="de Almeida L.G."/>
            <person name="Rocha M."/>
            <person name="de Souza D.H."/>
            <person name="Malavazi I."/>
            <person name="Cerdeira L.T."/>
            <person name="Hong H."/>
            <person name="Samborskyy M."/>
            <person name="de Vasconcelos A.T."/>
            <person name="Leadlay P."/>
            <person name="Rodrigues-Filho E."/>
        </authorList>
    </citation>
    <scope>NUCLEOTIDE SEQUENCE [LARGE SCALE GENOMIC DNA]</scope>
    <source>
        <strain evidence="12">LaBioMMi 136</strain>
    </source>
</reference>
<feature type="region of interest" description="Disordered" evidence="9">
    <location>
        <begin position="46"/>
        <end position="127"/>
    </location>
</feature>
<evidence type="ECO:0000313" key="12">
    <source>
        <dbReference type="Proteomes" id="UP000190744"/>
    </source>
</evidence>
<evidence type="ECO:0000313" key="11">
    <source>
        <dbReference type="EMBL" id="OOQ90165.1"/>
    </source>
</evidence>
<evidence type="ECO:0000256" key="2">
    <source>
        <dbReference type="ARBA" id="ARBA00012483"/>
    </source>
</evidence>
<evidence type="ECO:0000256" key="6">
    <source>
        <dbReference type="ARBA" id="ARBA00022786"/>
    </source>
</evidence>
<feature type="compositionally biased region" description="Basic and acidic residues" evidence="9">
    <location>
        <begin position="405"/>
        <end position="414"/>
    </location>
</feature>
<dbReference type="Proteomes" id="UP000190744">
    <property type="component" value="Unassembled WGS sequence"/>
</dbReference>
<dbReference type="GO" id="GO:0006511">
    <property type="term" value="P:ubiquitin-dependent protein catabolic process"/>
    <property type="evidence" value="ECO:0007669"/>
    <property type="project" value="TreeGrafter"/>
</dbReference>
<dbReference type="SUPFAM" id="SSF57850">
    <property type="entry name" value="RING/U-box"/>
    <property type="match status" value="1"/>
</dbReference>
<feature type="compositionally biased region" description="Polar residues" evidence="9">
    <location>
        <begin position="106"/>
        <end position="121"/>
    </location>
</feature>
<feature type="compositionally biased region" description="Low complexity" evidence="9">
    <location>
        <begin position="375"/>
        <end position="404"/>
    </location>
</feature>
<dbReference type="Gene3D" id="3.30.40.10">
    <property type="entry name" value="Zinc/RING finger domain, C3HC4 (zinc finger)"/>
    <property type="match status" value="1"/>
</dbReference>
<feature type="domain" description="RING-type" evidence="10">
    <location>
        <begin position="295"/>
        <end position="336"/>
    </location>
</feature>
<keyword evidence="3" id="KW-0808">Transferase</keyword>
<dbReference type="FunFam" id="3.30.40.10:FF:000127">
    <property type="entry name" value="E3 ubiquitin-protein ligase RNF181"/>
    <property type="match status" value="1"/>
</dbReference>
<dbReference type="SMART" id="SM00184">
    <property type="entry name" value="RING"/>
    <property type="match status" value="1"/>
</dbReference>
<dbReference type="GO" id="GO:0005634">
    <property type="term" value="C:nucleus"/>
    <property type="evidence" value="ECO:0007669"/>
    <property type="project" value="TreeGrafter"/>
</dbReference>
<keyword evidence="7" id="KW-0862">Zinc</keyword>
<dbReference type="InterPro" id="IPR013083">
    <property type="entry name" value="Znf_RING/FYVE/PHD"/>
</dbReference>
<proteinExistence type="predicted"/>
<accession>A0A1S9RXE9</accession>
<dbReference type="PANTHER" id="PTHR45931:SF16">
    <property type="entry name" value="RING_U-BOX SUPERFAMILY PROTEIN"/>
    <property type="match status" value="1"/>
</dbReference>
<dbReference type="GO" id="GO:0016567">
    <property type="term" value="P:protein ubiquitination"/>
    <property type="evidence" value="ECO:0007669"/>
    <property type="project" value="UniProtKB-ARBA"/>
</dbReference>
<dbReference type="GO" id="GO:0008270">
    <property type="term" value="F:zinc ion binding"/>
    <property type="evidence" value="ECO:0007669"/>
    <property type="project" value="UniProtKB-KW"/>
</dbReference>
<dbReference type="InterPro" id="IPR051834">
    <property type="entry name" value="RING_finger_E3_ligase"/>
</dbReference>
<protein>
    <recommendedName>
        <fullName evidence="2">RING-type E3 ubiquitin transferase</fullName>
        <ecNumber evidence="2">2.3.2.27</ecNumber>
    </recommendedName>
</protein>
<dbReference type="Pfam" id="PF13639">
    <property type="entry name" value="zf-RING_2"/>
    <property type="match status" value="1"/>
</dbReference>
<feature type="region of interest" description="Disordered" evidence="9">
    <location>
        <begin position="342"/>
        <end position="432"/>
    </location>
</feature>
<keyword evidence="5 8" id="KW-0863">Zinc-finger</keyword>
<dbReference type="AlphaFoldDB" id="A0A1S9RXE9"/>
<evidence type="ECO:0000256" key="1">
    <source>
        <dbReference type="ARBA" id="ARBA00000900"/>
    </source>
</evidence>
<dbReference type="PROSITE" id="PS50089">
    <property type="entry name" value="ZF_RING_2"/>
    <property type="match status" value="1"/>
</dbReference>
<sequence>MADDGDRVICHACGGVWLLETGEDGHDNSLKCPHCESDFTEIIEIPPESPQPEHEAEPHSPPVNPWADHNPWAQEETLPPRTSGWTETGAPGYSHRSYRSPDGRFTFSTTTIGGSYSSRNEGQPDPLPTVIQNLGALFQGLAGTYDHHQTQRSSGMPPRFHAAGMREPDVMHDPFQAHHERARRHEDLFSRDPNDPQHMESPVPNLGDFIEALRGNTRNAEGAANPFSMLSALMNVDRNGDAVYSQEELDRVISQLIDHTQQGSAPPPATDSAIHSLPKKRMTREMMGPDRTAECSICMDPVELDTEVTVLPCTHWFHFDCIKAWLSQHNTCPHCRRSIDATGVTSPVEGNSENPIIIPDSPEASSPPRLRRRSSPLTSRSTRSARSSMSRSSRTSPTPEMGESGTRRESRGESSRGGITGWVWSRFGGGGS</sequence>
<keyword evidence="4" id="KW-0479">Metal-binding</keyword>
<dbReference type="GO" id="GO:0061630">
    <property type="term" value="F:ubiquitin protein ligase activity"/>
    <property type="evidence" value="ECO:0007669"/>
    <property type="project" value="UniProtKB-EC"/>
</dbReference>
<evidence type="ECO:0000259" key="10">
    <source>
        <dbReference type="PROSITE" id="PS50089"/>
    </source>
</evidence>
<gene>
    <name evidence="11" type="ORF">PEBR_05382</name>
</gene>
<comment type="caution">
    <text evidence="11">The sequence shown here is derived from an EMBL/GenBank/DDBJ whole genome shotgun (WGS) entry which is preliminary data.</text>
</comment>
<dbReference type="EMBL" id="LJBN01000099">
    <property type="protein sequence ID" value="OOQ90165.1"/>
    <property type="molecule type" value="Genomic_DNA"/>
</dbReference>
<dbReference type="PANTHER" id="PTHR45931">
    <property type="entry name" value="SI:CH211-59O9.10"/>
    <property type="match status" value="1"/>
</dbReference>
<feature type="compositionally biased region" description="Polar residues" evidence="9">
    <location>
        <begin position="343"/>
        <end position="354"/>
    </location>
</feature>
<organism evidence="11 12">
    <name type="scientific">Penicillium brasilianum</name>
    <dbReference type="NCBI Taxonomy" id="104259"/>
    <lineage>
        <taxon>Eukaryota</taxon>
        <taxon>Fungi</taxon>
        <taxon>Dikarya</taxon>
        <taxon>Ascomycota</taxon>
        <taxon>Pezizomycotina</taxon>
        <taxon>Eurotiomycetes</taxon>
        <taxon>Eurotiomycetidae</taxon>
        <taxon>Eurotiales</taxon>
        <taxon>Aspergillaceae</taxon>
        <taxon>Penicillium</taxon>
    </lineage>
</organism>
<name>A0A1S9RXE9_PENBI</name>
<dbReference type="EC" id="2.3.2.27" evidence="2"/>
<comment type="catalytic activity">
    <reaction evidence="1">
        <text>S-ubiquitinyl-[E2 ubiquitin-conjugating enzyme]-L-cysteine + [acceptor protein]-L-lysine = [E2 ubiquitin-conjugating enzyme]-L-cysteine + N(6)-ubiquitinyl-[acceptor protein]-L-lysine.</text>
        <dbReference type="EC" id="2.3.2.27"/>
    </reaction>
</comment>
<keyword evidence="6" id="KW-0833">Ubl conjugation pathway</keyword>
<dbReference type="InterPro" id="IPR001841">
    <property type="entry name" value="Znf_RING"/>
</dbReference>
<evidence type="ECO:0000256" key="5">
    <source>
        <dbReference type="ARBA" id="ARBA00022771"/>
    </source>
</evidence>
<evidence type="ECO:0000256" key="4">
    <source>
        <dbReference type="ARBA" id="ARBA00022723"/>
    </source>
</evidence>
<evidence type="ECO:0000256" key="8">
    <source>
        <dbReference type="PROSITE-ProRule" id="PRU00175"/>
    </source>
</evidence>
<evidence type="ECO:0000256" key="7">
    <source>
        <dbReference type="ARBA" id="ARBA00022833"/>
    </source>
</evidence>